<dbReference type="AlphaFoldDB" id="A0A1B7I6W7"/>
<name>A0A1B7I6W7_9ENTR</name>
<accession>A0A1B7I6W7</accession>
<gene>
    <name evidence="1" type="ORF">M977_00033</name>
</gene>
<dbReference type="EMBL" id="LXEP01000001">
    <property type="protein sequence ID" value="OAT24203.1"/>
    <property type="molecule type" value="Genomic_DNA"/>
</dbReference>
<comment type="caution">
    <text evidence="1">The sequence shown here is derived from an EMBL/GenBank/DDBJ whole genome shotgun (WGS) entry which is preliminary data.</text>
</comment>
<evidence type="ECO:0000313" key="1">
    <source>
        <dbReference type="EMBL" id="OAT24203.1"/>
    </source>
</evidence>
<reference evidence="1 2" key="1">
    <citation type="submission" date="2016-04" db="EMBL/GenBank/DDBJ databases">
        <title>ATOL: Assembling a taxonomically balanced genome-scale reconstruction of the evolutionary history of the Enterobacteriaceae.</title>
        <authorList>
            <person name="Plunkett G.III."/>
            <person name="Neeno-Eckwall E.C."/>
            <person name="Glasner J.D."/>
            <person name="Perna N.T."/>
        </authorList>
    </citation>
    <scope>NUCLEOTIDE SEQUENCE [LARGE SCALE GENOMIC DNA]</scope>
    <source>
        <strain evidence="1 2">ATCC 51604</strain>
    </source>
</reference>
<evidence type="ECO:0000313" key="2">
    <source>
        <dbReference type="Proteomes" id="UP000078504"/>
    </source>
</evidence>
<proteinExistence type="predicted"/>
<organism evidence="1 2">
    <name type="scientific">Buttiauxella gaviniae ATCC 51604</name>
    <dbReference type="NCBI Taxonomy" id="1354253"/>
    <lineage>
        <taxon>Bacteria</taxon>
        <taxon>Pseudomonadati</taxon>
        <taxon>Pseudomonadota</taxon>
        <taxon>Gammaproteobacteria</taxon>
        <taxon>Enterobacterales</taxon>
        <taxon>Enterobacteriaceae</taxon>
        <taxon>Buttiauxella</taxon>
    </lineage>
</organism>
<dbReference type="Proteomes" id="UP000078504">
    <property type="component" value="Unassembled WGS sequence"/>
</dbReference>
<dbReference type="RefSeq" id="WP_167351074.1">
    <property type="nucleotide sequence ID" value="NZ_LXEP01000001.1"/>
</dbReference>
<sequence>MRYEHNTTQNKGKIDFKAIHASKVEMMKQFMTAKAEAERKGEVVFKPL</sequence>
<protein>
    <submittedName>
        <fullName evidence="1">Uncharacterized protein</fullName>
    </submittedName>
</protein>